<proteinExistence type="evidence at transcript level"/>
<evidence type="ECO:0000313" key="8">
    <source>
        <dbReference type="Proteomes" id="UP000265566"/>
    </source>
</evidence>
<evidence type="ECO:0000313" key="7">
    <source>
        <dbReference type="Proteomes" id="UP000002051"/>
    </source>
</evidence>
<keyword evidence="7" id="KW-1185">Reference proteome</keyword>
<evidence type="ECO:0000313" key="3">
    <source>
        <dbReference type="EMBL" id="AFK33529.1"/>
    </source>
</evidence>
<dbReference type="STRING" id="3880.I3RZT7"/>
<dbReference type="HOGENOM" id="CLU_090389_10_2_1"/>
<dbReference type="GO" id="GO:0005737">
    <property type="term" value="C:cytoplasm"/>
    <property type="evidence" value="ECO:0000318"/>
    <property type="project" value="GO_Central"/>
</dbReference>
<dbReference type="Gene3D" id="3.40.30.10">
    <property type="entry name" value="Glutaredoxin"/>
    <property type="match status" value="1"/>
</dbReference>
<evidence type="ECO:0000259" key="2">
    <source>
        <dbReference type="PROSITE" id="PS51352"/>
    </source>
</evidence>
<dbReference type="SUPFAM" id="SSF52833">
    <property type="entry name" value="Thioredoxin-like"/>
    <property type="match status" value="1"/>
</dbReference>
<dbReference type="PANTHER" id="PTHR45663:SF36">
    <property type="entry name" value="THIOREDOXIN"/>
    <property type="match status" value="1"/>
</dbReference>
<reference evidence="5" key="6">
    <citation type="journal article" date="2018" name="Nat. Plants">
        <title>Whole-genome landscape of Medicago truncatula symbiotic genes.</title>
        <authorList>
            <person name="Pecrix Y."/>
            <person name="Gamas P."/>
            <person name="Carrere S."/>
        </authorList>
    </citation>
    <scope>NUCLEOTIDE SEQUENCE</scope>
    <source>
        <tissue evidence="5">Leaves</tissue>
    </source>
</reference>
<dbReference type="Gramene" id="rna11278">
    <property type="protein sequence ID" value="RHN75119.1"/>
    <property type="gene ID" value="gene11278"/>
</dbReference>
<dbReference type="OrthoDB" id="2121326at2759"/>
<protein>
    <submittedName>
        <fullName evidence="4">Thioredoxin</fullName>
    </submittedName>
</protein>
<gene>
    <name evidence="6" type="primary">25487349</name>
    <name evidence="4" type="ordered locus">MTR_2g079360</name>
    <name evidence="5" type="ORF">MtrunA17_Chr2g0317701</name>
</gene>
<dbReference type="EMBL" id="PSQE01000002">
    <property type="protein sequence ID" value="RHN75119.1"/>
    <property type="molecule type" value="Genomic_DNA"/>
</dbReference>
<evidence type="ECO:0000256" key="1">
    <source>
        <dbReference type="SAM" id="SignalP"/>
    </source>
</evidence>
<dbReference type="Proteomes" id="UP000265566">
    <property type="component" value="Chromosome 2"/>
</dbReference>
<accession>I3RZT7</accession>
<keyword evidence="1" id="KW-0732">Signal</keyword>
<evidence type="ECO:0000313" key="6">
    <source>
        <dbReference type="EnsemblPlants" id="KEH38744"/>
    </source>
</evidence>
<feature type="domain" description="Thioredoxin" evidence="2">
    <location>
        <begin position="26"/>
        <end position="150"/>
    </location>
</feature>
<dbReference type="InterPro" id="IPR013766">
    <property type="entry name" value="Thioredoxin_domain"/>
</dbReference>
<dbReference type="InterPro" id="IPR036249">
    <property type="entry name" value="Thioredoxin-like_sf"/>
</dbReference>
<feature type="signal peptide" evidence="1">
    <location>
        <begin position="1"/>
        <end position="25"/>
    </location>
</feature>
<dbReference type="Proteomes" id="UP000002051">
    <property type="component" value="Chromosome 2"/>
</dbReference>
<dbReference type="AlphaFoldDB" id="I3RZT7"/>
<reference evidence="6" key="4">
    <citation type="submission" date="2015-04" db="UniProtKB">
        <authorList>
            <consortium name="EnsemblPlants"/>
        </authorList>
    </citation>
    <scope>IDENTIFICATION</scope>
    <source>
        <strain evidence="6">cv. Jemalong A17</strain>
    </source>
</reference>
<dbReference type="GO" id="GO:0015035">
    <property type="term" value="F:protein-disulfide reductase activity"/>
    <property type="evidence" value="ECO:0000318"/>
    <property type="project" value="GO_Central"/>
</dbReference>
<evidence type="ECO:0000313" key="4">
    <source>
        <dbReference type="EMBL" id="KEH38744.1"/>
    </source>
</evidence>
<name>I3RZT7_MEDTR</name>
<reference evidence="3" key="2">
    <citation type="submission" date="2012-05" db="EMBL/GenBank/DDBJ databases">
        <authorList>
            <person name="Krishnakumar V."/>
            <person name="Cheung F."/>
            <person name="Xiao Y."/>
            <person name="Chan A."/>
            <person name="Moskal W.A."/>
            <person name="Town C.D."/>
        </authorList>
    </citation>
    <scope>NUCLEOTIDE SEQUENCE</scope>
</reference>
<feature type="chain" id="PRO_5014579625" evidence="1">
    <location>
        <begin position="26"/>
        <end position="150"/>
    </location>
</feature>
<dbReference type="EMBL" id="CM001218">
    <property type="protein sequence ID" value="KEH38744.1"/>
    <property type="molecule type" value="Genomic_DNA"/>
</dbReference>
<dbReference type="KEGG" id="mtr:25487349"/>
<dbReference type="PROSITE" id="PS51352">
    <property type="entry name" value="THIOREDOXIN_2"/>
    <property type="match status" value="1"/>
</dbReference>
<reference evidence="8" key="5">
    <citation type="journal article" date="2018" name="Nat. Plants">
        <title>Whole-genome landscape of Medicago truncatula symbiotic genes.</title>
        <authorList>
            <person name="Pecrix Y."/>
            <person name="Staton S.E."/>
            <person name="Sallet E."/>
            <person name="Lelandais-Briere C."/>
            <person name="Moreau S."/>
            <person name="Carrere S."/>
            <person name="Blein T."/>
            <person name="Jardinaud M.F."/>
            <person name="Latrasse D."/>
            <person name="Zouine M."/>
            <person name="Zahm M."/>
            <person name="Kreplak J."/>
            <person name="Mayjonade B."/>
            <person name="Satge C."/>
            <person name="Perez M."/>
            <person name="Cauet S."/>
            <person name="Marande W."/>
            <person name="Chantry-Darmon C."/>
            <person name="Lopez-Roques C."/>
            <person name="Bouchez O."/>
            <person name="Berard A."/>
            <person name="Debelle F."/>
            <person name="Munos S."/>
            <person name="Bendahmane A."/>
            <person name="Berges H."/>
            <person name="Niebel A."/>
            <person name="Buitink J."/>
            <person name="Frugier F."/>
            <person name="Benhamed M."/>
            <person name="Crespi M."/>
            <person name="Gouzy J."/>
            <person name="Gamas P."/>
        </authorList>
    </citation>
    <scope>NUCLEOTIDE SEQUENCE [LARGE SCALE GENOMIC DNA]</scope>
    <source>
        <strain evidence="8">cv. Jemalong A17</strain>
    </source>
</reference>
<keyword evidence="5" id="KW-0560">Oxidoreductase</keyword>
<evidence type="ECO:0000313" key="5">
    <source>
        <dbReference type="EMBL" id="RHN75119.1"/>
    </source>
</evidence>
<sequence>MATVTLAMSSFIILILFHTLSSSMATVQLESLPSYLLSAADASDGVAPITDETFGSIVPMSKNLVLVEFYAPWCGQECINIHSIMVELANDYAGKVDFYKLNIDENPYITNRYGIQNLPTVVFIKYGMQRDRLVGYVPKATFIELIQLSI</sequence>
<reference evidence="4 7" key="1">
    <citation type="journal article" date="2011" name="Nature">
        <title>The Medicago genome provides insight into the evolution of rhizobial symbioses.</title>
        <authorList>
            <person name="Young N.D."/>
            <person name="Debelle F."/>
            <person name="Oldroyd G.E."/>
            <person name="Geurts R."/>
            <person name="Cannon S.B."/>
            <person name="Udvardi M.K."/>
            <person name="Benedito V.A."/>
            <person name="Mayer K.F."/>
            <person name="Gouzy J."/>
            <person name="Schoof H."/>
            <person name="Van de Peer Y."/>
            <person name="Proost S."/>
            <person name="Cook D.R."/>
            <person name="Meyers B.C."/>
            <person name="Spannagl M."/>
            <person name="Cheung F."/>
            <person name="De Mita S."/>
            <person name="Krishnakumar V."/>
            <person name="Gundlach H."/>
            <person name="Zhou S."/>
            <person name="Mudge J."/>
            <person name="Bharti A.K."/>
            <person name="Murray J.D."/>
            <person name="Naoumkina M.A."/>
            <person name="Rosen B."/>
            <person name="Silverstein K.A."/>
            <person name="Tang H."/>
            <person name="Rombauts S."/>
            <person name="Zhao P.X."/>
            <person name="Zhou P."/>
            <person name="Barbe V."/>
            <person name="Bardou P."/>
            <person name="Bechner M."/>
            <person name="Bellec A."/>
            <person name="Berger A."/>
            <person name="Berges H."/>
            <person name="Bidwell S."/>
            <person name="Bisseling T."/>
            <person name="Choisne N."/>
            <person name="Couloux A."/>
            <person name="Denny R."/>
            <person name="Deshpande S."/>
            <person name="Dai X."/>
            <person name="Doyle J.J."/>
            <person name="Dudez A.M."/>
            <person name="Farmer A.D."/>
            <person name="Fouteau S."/>
            <person name="Franken C."/>
            <person name="Gibelin C."/>
            <person name="Gish J."/>
            <person name="Goldstein S."/>
            <person name="Gonzalez A.J."/>
            <person name="Green P.J."/>
            <person name="Hallab A."/>
            <person name="Hartog M."/>
            <person name="Hua A."/>
            <person name="Humphray S.J."/>
            <person name="Jeong D.H."/>
            <person name="Jing Y."/>
            <person name="Jocker A."/>
            <person name="Kenton S.M."/>
            <person name="Kim D.J."/>
            <person name="Klee K."/>
            <person name="Lai H."/>
            <person name="Lang C."/>
            <person name="Lin S."/>
            <person name="Macmil S.L."/>
            <person name="Magdelenat G."/>
            <person name="Matthews L."/>
            <person name="McCorrison J."/>
            <person name="Monaghan E.L."/>
            <person name="Mun J.H."/>
            <person name="Najar F.Z."/>
            <person name="Nicholson C."/>
            <person name="Noirot C."/>
            <person name="O'Bleness M."/>
            <person name="Paule C.R."/>
            <person name="Poulain J."/>
            <person name="Prion F."/>
            <person name="Qin B."/>
            <person name="Qu C."/>
            <person name="Retzel E.F."/>
            <person name="Riddle C."/>
            <person name="Sallet E."/>
            <person name="Samain S."/>
            <person name="Samson N."/>
            <person name="Sanders I."/>
            <person name="Saurat O."/>
            <person name="Scarpelli C."/>
            <person name="Schiex T."/>
            <person name="Segurens B."/>
            <person name="Severin A.J."/>
            <person name="Sherrier D.J."/>
            <person name="Shi R."/>
            <person name="Sims S."/>
            <person name="Singer S.R."/>
            <person name="Sinharoy S."/>
            <person name="Sterck L."/>
            <person name="Viollet A."/>
            <person name="Wang B.B."/>
            <person name="Wang K."/>
            <person name="Wang M."/>
            <person name="Wang X."/>
            <person name="Warfsmann J."/>
            <person name="Weissenbach J."/>
            <person name="White D.D."/>
            <person name="White J.D."/>
            <person name="Wiley G.B."/>
            <person name="Wincker P."/>
            <person name="Xing Y."/>
            <person name="Yang L."/>
            <person name="Yao Z."/>
            <person name="Ying F."/>
            <person name="Zhai J."/>
            <person name="Zhou L."/>
            <person name="Zuber A."/>
            <person name="Denarie J."/>
            <person name="Dixon R.A."/>
            <person name="May G.D."/>
            <person name="Schwartz D.C."/>
            <person name="Rogers J."/>
            <person name="Quetier F."/>
            <person name="Town C.D."/>
            <person name="Roe B.A."/>
        </authorList>
    </citation>
    <scope>NUCLEOTIDE SEQUENCE [LARGE SCALE GENOMIC DNA]</scope>
    <source>
        <strain evidence="4">A17</strain>
        <strain evidence="6 7">cv. Jemalong A17</strain>
    </source>
</reference>
<dbReference type="EMBL" id="BT133734">
    <property type="protein sequence ID" value="AFK33529.1"/>
    <property type="molecule type" value="mRNA"/>
</dbReference>
<dbReference type="ExpressionAtlas" id="I3RZT7">
    <property type="expression patterns" value="differential"/>
</dbReference>
<reference evidence="4 7" key="3">
    <citation type="journal article" date="2014" name="BMC Genomics">
        <title>An improved genome release (version Mt4.0) for the model legume Medicago truncatula.</title>
        <authorList>
            <person name="Tang H."/>
            <person name="Krishnakumar V."/>
            <person name="Bidwell S."/>
            <person name="Rosen B."/>
            <person name="Chan A."/>
            <person name="Zhou S."/>
            <person name="Gentzbittel L."/>
            <person name="Childs K.L."/>
            <person name="Yandell M."/>
            <person name="Gundlach H."/>
            <person name="Mayer K.F."/>
            <person name="Schwartz D.C."/>
            <person name="Town C.D."/>
        </authorList>
    </citation>
    <scope>GENOME REANNOTATION</scope>
    <source>
        <strain evidence="4">A17</strain>
        <strain evidence="6 7">cv. Jemalong A17</strain>
    </source>
</reference>
<dbReference type="EnsemblPlants" id="KEH38744">
    <property type="protein sequence ID" value="KEH38744"/>
    <property type="gene ID" value="MTR_2g079360"/>
</dbReference>
<organism evidence="3">
    <name type="scientific">Medicago truncatula</name>
    <name type="common">Barrel medic</name>
    <name type="synonym">Medicago tribuloides</name>
    <dbReference type="NCBI Taxonomy" id="3880"/>
    <lineage>
        <taxon>Eukaryota</taxon>
        <taxon>Viridiplantae</taxon>
        <taxon>Streptophyta</taxon>
        <taxon>Embryophyta</taxon>
        <taxon>Tracheophyta</taxon>
        <taxon>Spermatophyta</taxon>
        <taxon>Magnoliopsida</taxon>
        <taxon>eudicotyledons</taxon>
        <taxon>Gunneridae</taxon>
        <taxon>Pentapetalae</taxon>
        <taxon>rosids</taxon>
        <taxon>fabids</taxon>
        <taxon>Fabales</taxon>
        <taxon>Fabaceae</taxon>
        <taxon>Papilionoideae</taxon>
        <taxon>50 kb inversion clade</taxon>
        <taxon>NPAAA clade</taxon>
        <taxon>Hologalegina</taxon>
        <taxon>IRL clade</taxon>
        <taxon>Trifolieae</taxon>
        <taxon>Medicago</taxon>
    </lineage>
</organism>
<dbReference type="CDD" id="cd02947">
    <property type="entry name" value="TRX_family"/>
    <property type="match status" value="1"/>
</dbReference>
<dbReference type="Pfam" id="PF00085">
    <property type="entry name" value="Thioredoxin"/>
    <property type="match status" value="1"/>
</dbReference>
<dbReference type="PANTHER" id="PTHR45663">
    <property type="entry name" value="GEO12009P1"/>
    <property type="match status" value="1"/>
</dbReference>